<proteinExistence type="predicted"/>
<dbReference type="Pfam" id="PF21834">
    <property type="entry name" value="DUF6894"/>
    <property type="match status" value="1"/>
</dbReference>
<dbReference type="EMBL" id="CP029550">
    <property type="protein sequence ID" value="AWN39429.1"/>
    <property type="molecule type" value="Genomic_DNA"/>
</dbReference>
<protein>
    <recommendedName>
        <fullName evidence="1">DUF6894 domain-containing protein</fullName>
    </recommendedName>
</protein>
<evidence type="ECO:0000259" key="1">
    <source>
        <dbReference type="Pfam" id="PF21834"/>
    </source>
</evidence>
<feature type="domain" description="DUF6894" evidence="1">
    <location>
        <begin position="51"/>
        <end position="118"/>
    </location>
</feature>
<reference evidence="3" key="1">
    <citation type="submission" date="2018-05" db="EMBL/GenBank/DDBJ databases">
        <title>Complete Genome Sequence of Methylobacterium sp. 17SD2-17.</title>
        <authorList>
            <person name="Srinivasan S."/>
        </authorList>
    </citation>
    <scope>NUCLEOTIDE SEQUENCE [LARGE SCALE GENOMIC DNA]</scope>
    <source>
        <strain evidence="3">17SD2-17</strain>
    </source>
</reference>
<dbReference type="Proteomes" id="UP000245926">
    <property type="component" value="Chromosome"/>
</dbReference>
<gene>
    <name evidence="2" type="ORF">DK389_01295</name>
</gene>
<dbReference type="InterPro" id="IPR054189">
    <property type="entry name" value="DUF6894"/>
</dbReference>
<evidence type="ECO:0000313" key="3">
    <source>
        <dbReference type="Proteomes" id="UP000245926"/>
    </source>
</evidence>
<dbReference type="OrthoDB" id="7998486at2"/>
<dbReference type="AlphaFoldDB" id="A0A2U8W044"/>
<sequence>MSGAVPSLARTKEGLDRFRNDLGYCAHASNGEAPAWRSGPGAGVRGRAMPRYFFDIVICGNAVVDAEGVVLENDEAARMAVAGVLHDVALATLPDGKPQTFVATVRSYERGALFRTTMRMETERVGAAALIA</sequence>
<accession>A0A2U8W044</accession>
<name>A0A2U8W044_9HYPH</name>
<keyword evidence="3" id="KW-1185">Reference proteome</keyword>
<organism evidence="2 3">
    <name type="scientific">Methylobacterium durans</name>
    <dbReference type="NCBI Taxonomy" id="2202825"/>
    <lineage>
        <taxon>Bacteria</taxon>
        <taxon>Pseudomonadati</taxon>
        <taxon>Pseudomonadota</taxon>
        <taxon>Alphaproteobacteria</taxon>
        <taxon>Hyphomicrobiales</taxon>
        <taxon>Methylobacteriaceae</taxon>
        <taxon>Methylobacterium</taxon>
    </lineage>
</organism>
<dbReference type="KEGG" id="mets:DK389_01295"/>
<evidence type="ECO:0000313" key="2">
    <source>
        <dbReference type="EMBL" id="AWN39429.1"/>
    </source>
</evidence>